<dbReference type="RefSeq" id="WP_005652043.1">
    <property type="nucleotide sequence ID" value="NZ_BAABYC010000001.1"/>
</dbReference>
<evidence type="ECO:0000313" key="17">
    <source>
        <dbReference type="Proteomes" id="UP000283310"/>
    </source>
</evidence>
<dbReference type="GeneID" id="31795834"/>
<dbReference type="Proteomes" id="UP000467334">
    <property type="component" value="Unassembled WGS sequence"/>
</dbReference>
<dbReference type="Proteomes" id="UP000283482">
    <property type="component" value="Unassembled WGS sequence"/>
</dbReference>
<evidence type="ECO:0000313" key="7">
    <source>
        <dbReference type="EMBL" id="RGM11423.1"/>
    </source>
</evidence>
<evidence type="ECO:0000313" key="22">
    <source>
        <dbReference type="Proteomes" id="UP000285150"/>
    </source>
</evidence>
<reference evidence="6 15" key="1">
    <citation type="journal article" date="2016" name="BMC Genomics">
        <title>Type VI secretion systems of human gut Bacteroidales segregate into three genetic architectures, two of which are contained on mobile genetic elements.</title>
        <authorList>
            <person name="Coyne M.J."/>
            <person name="Roelofs K.G."/>
            <person name="Comstock L.E."/>
        </authorList>
    </citation>
    <scope>NUCLEOTIDE SEQUENCE [LARGE SCALE GENOMIC DNA]</scope>
    <source>
        <strain evidence="6 15">CL09T03C01</strain>
    </source>
</reference>
<evidence type="ECO:0000259" key="2">
    <source>
        <dbReference type="Pfam" id="PF22725"/>
    </source>
</evidence>
<dbReference type="EMBL" id="QRPN01000003">
    <property type="protein sequence ID" value="RHM21119.1"/>
    <property type="molecule type" value="Genomic_DNA"/>
</dbReference>
<dbReference type="Proteomes" id="UP000284604">
    <property type="component" value="Unassembled WGS sequence"/>
</dbReference>
<evidence type="ECO:0000313" key="13">
    <source>
        <dbReference type="EMBL" id="RHF71748.1"/>
    </source>
</evidence>
<organism evidence="6 15">
    <name type="scientific">Bacteroides stercoris</name>
    <dbReference type="NCBI Taxonomy" id="46506"/>
    <lineage>
        <taxon>Bacteria</taxon>
        <taxon>Pseudomonadati</taxon>
        <taxon>Bacteroidota</taxon>
        <taxon>Bacteroidia</taxon>
        <taxon>Bacteroidales</taxon>
        <taxon>Bacteroidaceae</taxon>
        <taxon>Bacteroides</taxon>
    </lineage>
</organism>
<comment type="caution">
    <text evidence="6">The sequence shown here is derived from an EMBL/GenBank/DDBJ whole genome shotgun (WGS) entry which is preliminary data.</text>
</comment>
<dbReference type="Proteomes" id="UP000283310">
    <property type="component" value="Unassembled WGS sequence"/>
</dbReference>
<dbReference type="PANTHER" id="PTHR43249">
    <property type="entry name" value="UDP-N-ACETYL-2-AMINO-2-DEOXY-D-GLUCURONATE OXIDASE"/>
    <property type="match status" value="1"/>
</dbReference>
<keyword evidence="15" id="KW-1185">Reference proteome</keyword>
<dbReference type="EMBL" id="LRGC01000006">
    <property type="protein sequence ID" value="KWR55265.1"/>
    <property type="molecule type" value="Genomic_DNA"/>
</dbReference>
<evidence type="ECO:0000313" key="9">
    <source>
        <dbReference type="EMBL" id="RGR25888.1"/>
    </source>
</evidence>
<evidence type="ECO:0000313" key="12">
    <source>
        <dbReference type="EMBL" id="RHC31959.1"/>
    </source>
</evidence>
<dbReference type="PATRIC" id="fig|46506.5.peg.1823"/>
<dbReference type="Pfam" id="PF22725">
    <property type="entry name" value="GFO_IDH_MocA_C3"/>
    <property type="match status" value="1"/>
</dbReference>
<feature type="domain" description="Gfo/Idh/MocA-like oxidoreductase N-terminal" evidence="1">
    <location>
        <begin position="6"/>
        <end position="126"/>
    </location>
</feature>
<dbReference type="Proteomes" id="UP000284161">
    <property type="component" value="Unassembled WGS sequence"/>
</dbReference>
<dbReference type="Gene3D" id="3.40.50.720">
    <property type="entry name" value="NAD(P)-binding Rossmann-like Domain"/>
    <property type="match status" value="1"/>
</dbReference>
<dbReference type="PANTHER" id="PTHR43249:SF1">
    <property type="entry name" value="D-GLUCOSIDE 3-DEHYDROGENASE"/>
    <property type="match status" value="1"/>
</dbReference>
<gene>
    <name evidence="6" type="primary">afr</name>
    <name evidence="6" type="ORF">AA415_01715</name>
    <name evidence="13" type="ORF">DW668_14555</name>
    <name evidence="12" type="ORF">DW853_06270</name>
    <name evidence="11" type="ORF">DW889_07035</name>
    <name evidence="10" type="ORF">DWV77_05395</name>
    <name evidence="9" type="ORF">DWY58_17285</name>
    <name evidence="8" type="ORF">DWY65_07785</name>
    <name evidence="14" type="ORF">DWZ78_04150</name>
    <name evidence="7" type="ORF">DXC34_12970</name>
    <name evidence="5" type="ORF">F9950_10590</name>
    <name evidence="4" type="ORF">F9958_15440</name>
    <name evidence="3" type="ORF">F9962_16300</name>
</gene>
<dbReference type="GO" id="GO:0033712">
    <property type="term" value="F:1,5-anhydro-D-fructose reductase (1,5-anhydro-D-mannitol-forming) activity"/>
    <property type="evidence" value="ECO:0007669"/>
    <property type="project" value="UniProtKB-EC"/>
</dbReference>
<dbReference type="EC" id="1.1.1.292" evidence="6"/>
<evidence type="ECO:0000313" key="24">
    <source>
        <dbReference type="Proteomes" id="UP000431177"/>
    </source>
</evidence>
<dbReference type="EMBL" id="QSAF01000004">
    <property type="protein sequence ID" value="RGW35384.1"/>
    <property type="molecule type" value="Genomic_DNA"/>
</dbReference>
<dbReference type="Proteomes" id="UP000431177">
    <property type="component" value="Unassembled WGS sequence"/>
</dbReference>
<dbReference type="AlphaFoldDB" id="A0A108T8E8"/>
<reference evidence="16 17" key="3">
    <citation type="submission" date="2018-08" db="EMBL/GenBank/DDBJ databases">
        <title>A genome reference for cultivated species of the human gut microbiota.</title>
        <authorList>
            <person name="Zou Y."/>
            <person name="Xue W."/>
            <person name="Luo G."/>
        </authorList>
    </citation>
    <scope>NUCLEOTIDE SEQUENCE [LARGE SCALE GENOMIC DNA]</scope>
    <source>
        <strain evidence="10 22">AF12-7</strain>
        <strain evidence="9 20">AF25-6</strain>
        <strain evidence="8 17">AF26-20BH</strain>
        <strain evidence="14 21">AF35-20</strain>
        <strain evidence="13 19">AM25-16</strain>
        <strain evidence="12 23">AM36-9BH</strain>
        <strain evidence="11 18">AM40-34</strain>
        <strain evidence="7 16">TF03-6</strain>
    </source>
</reference>
<reference evidence="24 25" key="4">
    <citation type="journal article" date="2019" name="Nat. Med.">
        <title>A library of human gut bacterial isolates paired with longitudinal multiomics data enables mechanistic microbiome research.</title>
        <authorList>
            <person name="Poyet M."/>
            <person name="Groussin M."/>
            <person name="Gibbons S.M."/>
            <person name="Avila-Pacheco J."/>
            <person name="Jiang X."/>
            <person name="Kearney S.M."/>
            <person name="Perrotta A.R."/>
            <person name="Berdy B."/>
            <person name="Zhao S."/>
            <person name="Lieberman T.D."/>
            <person name="Swanson P.K."/>
            <person name="Smith M."/>
            <person name="Roesemann S."/>
            <person name="Alexander J.E."/>
            <person name="Rich S.A."/>
            <person name="Livny J."/>
            <person name="Vlamakis H."/>
            <person name="Clish C."/>
            <person name="Bullock K."/>
            <person name="Deik A."/>
            <person name="Scott J."/>
            <person name="Pierce K.A."/>
            <person name="Xavier R.J."/>
            <person name="Alm E.J."/>
        </authorList>
    </citation>
    <scope>NUCLEOTIDE SEQUENCE [LARGE SCALE GENOMIC DNA]</scope>
    <source>
        <strain evidence="3 25">BIOML-A17</strain>
        <strain evidence="5 24">BIOML-A2</strain>
        <strain evidence="4 26">BIOML-A6</strain>
    </source>
</reference>
<dbReference type="EMBL" id="QSGN01000013">
    <property type="protein sequence ID" value="RHB29963.1"/>
    <property type="molecule type" value="Genomic_DNA"/>
</dbReference>
<evidence type="ECO:0000313" key="10">
    <source>
        <dbReference type="EMBL" id="RGW35384.1"/>
    </source>
</evidence>
<protein>
    <submittedName>
        <fullName evidence="6">1,5-anhydro-D-fructose reductase</fullName>
        <ecNumber evidence="6">1.1.1.292</ecNumber>
    </submittedName>
    <submittedName>
        <fullName evidence="3">Gfo/Idh/MocA family oxidoreductase</fullName>
    </submittedName>
</protein>
<dbReference type="Pfam" id="PF01408">
    <property type="entry name" value="GFO_IDH_MocA"/>
    <property type="match status" value="1"/>
</dbReference>
<dbReference type="InterPro" id="IPR055170">
    <property type="entry name" value="GFO_IDH_MocA-like_dom"/>
</dbReference>
<dbReference type="EMBL" id="WCLA01000020">
    <property type="protein sequence ID" value="KAB5327130.1"/>
    <property type="molecule type" value="Genomic_DNA"/>
</dbReference>
<proteinExistence type="predicted"/>
<evidence type="ECO:0000313" key="26">
    <source>
        <dbReference type="Proteomes" id="UP000467334"/>
    </source>
</evidence>
<evidence type="ECO:0000313" key="18">
    <source>
        <dbReference type="Proteomes" id="UP000283482"/>
    </source>
</evidence>
<evidence type="ECO:0000313" key="6">
    <source>
        <dbReference type="EMBL" id="KWR55265.1"/>
    </source>
</evidence>
<evidence type="ECO:0000313" key="21">
    <source>
        <dbReference type="Proteomes" id="UP000284604"/>
    </source>
</evidence>
<dbReference type="EMBL" id="QRTW01000010">
    <property type="protein sequence ID" value="RGR14341.1"/>
    <property type="molecule type" value="Genomic_DNA"/>
</dbReference>
<evidence type="ECO:0000259" key="1">
    <source>
        <dbReference type="Pfam" id="PF01408"/>
    </source>
</evidence>
<name>A0A108T8E8_BACSE</name>
<dbReference type="GO" id="GO:0000166">
    <property type="term" value="F:nucleotide binding"/>
    <property type="evidence" value="ECO:0007669"/>
    <property type="project" value="InterPro"/>
</dbReference>
<keyword evidence="6" id="KW-0560">Oxidoreductase</keyword>
<dbReference type="Proteomes" id="UP000285305">
    <property type="component" value="Unassembled WGS sequence"/>
</dbReference>
<dbReference type="EMBL" id="QSSV01000017">
    <property type="protein sequence ID" value="RGM11423.1"/>
    <property type="molecule type" value="Genomic_DNA"/>
</dbReference>
<reference evidence="6" key="2">
    <citation type="submission" date="2016-01" db="EMBL/GenBank/DDBJ databases">
        <authorList>
            <person name="McClelland M."/>
            <person name="Jain A."/>
            <person name="Saraogi P."/>
            <person name="Mendelson R."/>
            <person name="Westerman R."/>
            <person name="SanMiguel P."/>
            <person name="Csonka L."/>
        </authorList>
    </citation>
    <scope>NUCLEOTIDE SEQUENCE</scope>
    <source>
        <strain evidence="6">CL09T03C01</strain>
    </source>
</reference>
<dbReference type="EMBL" id="QSHQ01000008">
    <property type="protein sequence ID" value="RHC31959.1"/>
    <property type="molecule type" value="Genomic_DNA"/>
</dbReference>
<evidence type="ECO:0000313" key="23">
    <source>
        <dbReference type="Proteomes" id="UP000285305"/>
    </source>
</evidence>
<evidence type="ECO:0000313" key="19">
    <source>
        <dbReference type="Proteomes" id="UP000283762"/>
    </source>
</evidence>
<dbReference type="InterPro" id="IPR036291">
    <property type="entry name" value="NAD(P)-bd_dom_sf"/>
</dbReference>
<evidence type="ECO:0000313" key="8">
    <source>
        <dbReference type="EMBL" id="RGR14341.1"/>
    </source>
</evidence>
<dbReference type="EMBL" id="QRHJ01000050">
    <property type="protein sequence ID" value="RHF71748.1"/>
    <property type="molecule type" value="Genomic_DNA"/>
</dbReference>
<dbReference type="Gene3D" id="3.30.360.10">
    <property type="entry name" value="Dihydrodipicolinate Reductase, domain 2"/>
    <property type="match status" value="1"/>
</dbReference>
<evidence type="ECO:0000313" key="15">
    <source>
        <dbReference type="Proteomes" id="UP000056419"/>
    </source>
</evidence>
<dbReference type="InterPro" id="IPR052515">
    <property type="entry name" value="Gfo/Idh/MocA_Oxidoreductase"/>
</dbReference>
<dbReference type="Proteomes" id="UP000283762">
    <property type="component" value="Unassembled WGS sequence"/>
</dbReference>
<dbReference type="EMBL" id="QRUB01000031">
    <property type="protein sequence ID" value="RGR25888.1"/>
    <property type="molecule type" value="Genomic_DNA"/>
</dbReference>
<dbReference type="Proteomes" id="UP000261223">
    <property type="component" value="Unassembled WGS sequence"/>
</dbReference>
<accession>A0A108T8E8</accession>
<dbReference type="InterPro" id="IPR000683">
    <property type="entry name" value="Gfo/Idh/MocA-like_OxRdtase_N"/>
</dbReference>
<feature type="domain" description="GFO/IDH/MocA-like oxidoreductase" evidence="2">
    <location>
        <begin position="134"/>
        <end position="260"/>
    </location>
</feature>
<dbReference type="SUPFAM" id="SSF51735">
    <property type="entry name" value="NAD(P)-binding Rossmann-fold domains"/>
    <property type="match status" value="1"/>
</dbReference>
<evidence type="ECO:0000313" key="11">
    <source>
        <dbReference type="EMBL" id="RHB29963.1"/>
    </source>
</evidence>
<dbReference type="SUPFAM" id="SSF55347">
    <property type="entry name" value="Glyceraldehyde-3-phosphate dehydrogenase-like, C-terminal domain"/>
    <property type="match status" value="1"/>
</dbReference>
<evidence type="ECO:0000313" key="16">
    <source>
        <dbReference type="Proteomes" id="UP000261223"/>
    </source>
</evidence>
<evidence type="ECO:0000313" key="14">
    <source>
        <dbReference type="EMBL" id="RHM21119.1"/>
    </source>
</evidence>
<dbReference type="EMBL" id="WCLP01000056">
    <property type="protein sequence ID" value="KAB5279282.1"/>
    <property type="molecule type" value="Genomic_DNA"/>
</dbReference>
<evidence type="ECO:0000313" key="5">
    <source>
        <dbReference type="EMBL" id="KAB5327130.1"/>
    </source>
</evidence>
<evidence type="ECO:0000313" key="25">
    <source>
        <dbReference type="Proteomes" id="UP000440773"/>
    </source>
</evidence>
<evidence type="ECO:0000313" key="4">
    <source>
        <dbReference type="EMBL" id="KAB5310399.1"/>
    </source>
</evidence>
<dbReference type="Proteomes" id="UP000285150">
    <property type="component" value="Unassembled WGS sequence"/>
</dbReference>
<dbReference type="STRING" id="46506.AA415_01715"/>
<sequence>MSEKIIKWGFIGCGEVTKYKSGPAFQKIEHSEVVAVMSRDISKAKAYAKERGIAKWYNDAQELINDEDVNAVYIATPPSSHATYAIMSMKAGKPVYIEKPMAVTYEECCRINRISQETGIPCFVAYYRRYLPYFLKVKSLVEEGAIGNVINIQIRFAQPPRDLDYNKENLPWRVQPDIAGGGYFYDLAPHQIDILQDMFGYILEANGYKSNRGGLYSAEDTLSACFQFDSGLVGSGSWCFVAHESAREDRIEIIGDKGMICFSVFTYDPIALHTERGREEIPVENPIYVQQPLIQAVVDHLLGKSICNCDGESATLTNWVMDKILNKI</sequence>
<evidence type="ECO:0000313" key="20">
    <source>
        <dbReference type="Proteomes" id="UP000284161"/>
    </source>
</evidence>
<dbReference type="EMBL" id="WCLE01000045">
    <property type="protein sequence ID" value="KAB5310399.1"/>
    <property type="molecule type" value="Genomic_DNA"/>
</dbReference>
<dbReference type="Proteomes" id="UP000056419">
    <property type="component" value="Unassembled WGS sequence"/>
</dbReference>
<evidence type="ECO:0000313" key="3">
    <source>
        <dbReference type="EMBL" id="KAB5279282.1"/>
    </source>
</evidence>
<dbReference type="Proteomes" id="UP000440773">
    <property type="component" value="Unassembled WGS sequence"/>
</dbReference>